<name>A0A5J4W5H8_9EUKA</name>
<protein>
    <submittedName>
        <fullName evidence="1">Uncharacterized protein</fullName>
    </submittedName>
</protein>
<accession>A0A5J4W5H8</accession>
<evidence type="ECO:0000313" key="1">
    <source>
        <dbReference type="EMBL" id="KAA6389912.1"/>
    </source>
</evidence>
<dbReference type="Proteomes" id="UP000324800">
    <property type="component" value="Unassembled WGS sequence"/>
</dbReference>
<evidence type="ECO:0000313" key="2">
    <source>
        <dbReference type="Proteomes" id="UP000324800"/>
    </source>
</evidence>
<reference evidence="1 2" key="1">
    <citation type="submission" date="2019-03" db="EMBL/GenBank/DDBJ databases">
        <title>Single cell metagenomics reveals metabolic interactions within the superorganism composed of flagellate Streblomastix strix and complex community of Bacteroidetes bacteria on its surface.</title>
        <authorList>
            <person name="Treitli S.C."/>
            <person name="Kolisko M."/>
            <person name="Husnik F."/>
            <person name="Keeling P."/>
            <person name="Hampl V."/>
        </authorList>
    </citation>
    <scope>NUCLEOTIDE SEQUENCE [LARGE SCALE GENOMIC DNA]</scope>
    <source>
        <strain evidence="1">ST1C</strain>
    </source>
</reference>
<dbReference type="EMBL" id="SNRW01003412">
    <property type="protein sequence ID" value="KAA6389912.1"/>
    <property type="molecule type" value="Genomic_DNA"/>
</dbReference>
<dbReference type="AlphaFoldDB" id="A0A5J4W5H8"/>
<organism evidence="1 2">
    <name type="scientific">Streblomastix strix</name>
    <dbReference type="NCBI Taxonomy" id="222440"/>
    <lineage>
        <taxon>Eukaryota</taxon>
        <taxon>Metamonada</taxon>
        <taxon>Preaxostyla</taxon>
        <taxon>Oxymonadida</taxon>
        <taxon>Streblomastigidae</taxon>
        <taxon>Streblomastix</taxon>
    </lineage>
</organism>
<gene>
    <name evidence="1" type="ORF">EZS28_014560</name>
</gene>
<proteinExistence type="predicted"/>
<feature type="non-terminal residue" evidence="1">
    <location>
        <position position="1"/>
    </location>
</feature>
<sequence>YANALVLSFSTTYVSQQYGDQEIIWGLINIAKFVSELRHGRKHPYFSSFVSLPEFSKVAEEQVEEEGGYEELEGQLINKGKKIIENANQSKRGILNYYIYCWKPMPQQFIFF</sequence>
<comment type="caution">
    <text evidence="1">The sequence shown here is derived from an EMBL/GenBank/DDBJ whole genome shotgun (WGS) entry which is preliminary data.</text>
</comment>